<comment type="caution">
    <text evidence="2">The sequence shown here is derived from an EMBL/GenBank/DDBJ whole genome shotgun (WGS) entry which is preliminary data.</text>
</comment>
<dbReference type="Pfam" id="PF10528">
    <property type="entry name" value="GLEYA"/>
    <property type="match status" value="1"/>
</dbReference>
<keyword evidence="3" id="KW-1185">Reference proteome</keyword>
<dbReference type="EMBL" id="JAAOAS010000064">
    <property type="protein sequence ID" value="KAF5598373.1"/>
    <property type="molecule type" value="Genomic_DNA"/>
</dbReference>
<dbReference type="Proteomes" id="UP000546213">
    <property type="component" value="Unassembled WGS sequence"/>
</dbReference>
<sequence>MAPASQGDPGTVIVQVAAFYTTLTSYSTGFSGSSTSTGSLPTDGPPATVCVVLPAVGTQVGNQTCDNTGLEYAIYTHNYYNSNAPYYSSFNAVTFKTTVPTFTGMADRIGIEEVGGGTPGNPYTPQSIYPLSPIQAWHYKAANHRAFLYAPISGAYPIIVPYSDEITLSWLGDKAMTSWTRSNGAGLFMGTVGLEELQNSADSEDLHPVSPFVS</sequence>
<name>A0A8H5PL90_9HYPO</name>
<feature type="domain" description="GLEYA adhesin" evidence="1">
    <location>
        <begin position="141"/>
        <end position="184"/>
    </location>
</feature>
<evidence type="ECO:0000313" key="3">
    <source>
        <dbReference type="Proteomes" id="UP000546213"/>
    </source>
</evidence>
<dbReference type="InterPro" id="IPR018871">
    <property type="entry name" value="GLEYA_adhesin_domain"/>
</dbReference>
<dbReference type="AlphaFoldDB" id="A0A8H5PL90"/>
<reference evidence="2 3" key="1">
    <citation type="submission" date="2020-05" db="EMBL/GenBank/DDBJ databases">
        <title>Identification and distribution of gene clusters putatively required for synthesis of sphingolipid metabolism inhibitors in phylogenetically diverse species of the filamentous fungus Fusarium.</title>
        <authorList>
            <person name="Kim H.-S."/>
            <person name="Busman M."/>
            <person name="Brown D.W."/>
            <person name="Divon H."/>
            <person name="Uhlig S."/>
            <person name="Proctor R.H."/>
        </authorList>
    </citation>
    <scope>NUCLEOTIDE SEQUENCE [LARGE SCALE GENOMIC DNA]</scope>
    <source>
        <strain evidence="2 3">NRRL 36939</strain>
    </source>
</reference>
<organism evidence="2 3">
    <name type="scientific">Fusarium pseudocircinatum</name>
    <dbReference type="NCBI Taxonomy" id="56676"/>
    <lineage>
        <taxon>Eukaryota</taxon>
        <taxon>Fungi</taxon>
        <taxon>Dikarya</taxon>
        <taxon>Ascomycota</taxon>
        <taxon>Pezizomycotina</taxon>
        <taxon>Sordariomycetes</taxon>
        <taxon>Hypocreomycetidae</taxon>
        <taxon>Hypocreales</taxon>
        <taxon>Nectriaceae</taxon>
        <taxon>Fusarium</taxon>
        <taxon>Fusarium fujikuroi species complex</taxon>
    </lineage>
</organism>
<accession>A0A8H5PL90</accession>
<gene>
    <name evidence="2" type="ORF">FPCIR_3196</name>
</gene>
<evidence type="ECO:0000313" key="2">
    <source>
        <dbReference type="EMBL" id="KAF5598373.1"/>
    </source>
</evidence>
<protein>
    <submittedName>
        <fullName evidence="2">Agglutinin 2</fullName>
    </submittedName>
</protein>
<dbReference type="OrthoDB" id="4388755at2759"/>
<evidence type="ECO:0000259" key="1">
    <source>
        <dbReference type="Pfam" id="PF10528"/>
    </source>
</evidence>
<proteinExistence type="predicted"/>